<dbReference type="EMBL" id="SIDB01000010">
    <property type="protein sequence ID" value="KAI3427005.1"/>
    <property type="molecule type" value="Genomic_DNA"/>
</dbReference>
<name>A0A9D4TJ60_CHLVU</name>
<dbReference type="Gene3D" id="3.40.1090.10">
    <property type="entry name" value="Cytosolic phospholipase A2 catalytic domain"/>
    <property type="match status" value="2"/>
</dbReference>
<dbReference type="PANTHER" id="PTHR14226">
    <property type="entry name" value="NEUROPATHY TARGET ESTERASE/SWISS CHEESE D.MELANOGASTER"/>
    <property type="match status" value="1"/>
</dbReference>
<dbReference type="InterPro" id="IPR050301">
    <property type="entry name" value="NTE"/>
</dbReference>
<protein>
    <recommendedName>
        <fullName evidence="6">PNPLA domain-containing protein</fullName>
    </recommendedName>
</protein>
<feature type="region of interest" description="Disordered" evidence="5">
    <location>
        <begin position="691"/>
        <end position="712"/>
    </location>
</feature>
<dbReference type="Pfam" id="PF01734">
    <property type="entry name" value="Patatin"/>
    <property type="match status" value="1"/>
</dbReference>
<evidence type="ECO:0000313" key="7">
    <source>
        <dbReference type="EMBL" id="KAI3427005.1"/>
    </source>
</evidence>
<evidence type="ECO:0000256" key="1">
    <source>
        <dbReference type="ARBA" id="ARBA00022801"/>
    </source>
</evidence>
<keyword evidence="8" id="KW-1185">Reference proteome</keyword>
<evidence type="ECO:0000256" key="3">
    <source>
        <dbReference type="ARBA" id="ARBA00023098"/>
    </source>
</evidence>
<keyword evidence="1 4" id="KW-0378">Hydrolase</keyword>
<dbReference type="SUPFAM" id="SSF52151">
    <property type="entry name" value="FabD/lysophospholipase-like"/>
    <property type="match status" value="1"/>
</dbReference>
<comment type="caution">
    <text evidence="7">The sequence shown here is derived from an EMBL/GenBank/DDBJ whole genome shotgun (WGS) entry which is preliminary data.</text>
</comment>
<sequence length="810" mass="87716">MAALAGSVAVAVIQGLRAASLDPLMLKTLLVAGAPLRFAIAANVWAGRSIKSIAAEVVRRLLELAGWLFGKLSPRRLRGFERAYFPLRRWHVVLAALVAAKAVQWAARRWLEHVSGARLRRKQLQGRMQLAEGYEEWAEAAQELDALRGKDSRSRLLLETRLYDRRLLQERLAHLRRVRGVGDVNEVMFAVRADLIRNLGNMTNSELHEHFPVVPDLIRQYIQQVQADLHLICASPAPSTPSDMPVDEKMAFLRESRHAFGRTALVLSGGGSFGAFHMGIVKALLDANLLPRVVSGSSAGAIVSAILCTRTEAELQDVFDAAGEIGSIEFYSFNTVGQILRHMLLKGTLQDHDVLQDRLRRVLGDMTFAEGYQRSGRILNVSVSAADTSEPPRLLNYLSAPNVLIWSAVACSSAFPFLYAPQRLLARDSRGAVVDFNANEAGEMQRRWRDGSLEEDLPMRGLSEMFNVNYFVVSQANPYVLPLMALKRLVPRRLGNLVEGEFKHRCKQLMEVLPLWVGANRLLKLLNQPWEGDCTMVLPVTTFSTAKSMINLSKADLLVALNAGRRATWAKLSAIQANCAIEATIDDCLRQVTAFANAQRRRAARRGARAAAAAAVGGGGGGGNGGEATMRRSIPSWLHMPSLGIPRSDSRELGLMTPSASRSALATMQSANLDAASSGDLLMHFPGGMLRSPRGGGGSSTALHGAAQEQLTDTVVPEDAEREEEHVAEAAAEAAAAAAAGGRGAGGMPPELASPVAIMGMDDVEEVVEEAPLPASSPSLDCGRELWRDFFSLTPASSNVPCTSLDFIAP</sequence>
<evidence type="ECO:0000313" key="8">
    <source>
        <dbReference type="Proteomes" id="UP001055712"/>
    </source>
</evidence>
<dbReference type="PROSITE" id="PS51635">
    <property type="entry name" value="PNPLA"/>
    <property type="match status" value="1"/>
</dbReference>
<dbReference type="GO" id="GO:0004806">
    <property type="term" value="F:triacylglycerol lipase activity"/>
    <property type="evidence" value="ECO:0007669"/>
    <property type="project" value="InterPro"/>
</dbReference>
<reference evidence="7" key="2">
    <citation type="submission" date="2020-11" db="EMBL/GenBank/DDBJ databases">
        <authorList>
            <person name="Cecchin M."/>
            <person name="Marcolungo L."/>
            <person name="Rossato M."/>
            <person name="Girolomoni L."/>
            <person name="Cosentino E."/>
            <person name="Cuine S."/>
            <person name="Li-Beisson Y."/>
            <person name="Delledonne M."/>
            <person name="Ballottari M."/>
        </authorList>
    </citation>
    <scope>NUCLEOTIDE SEQUENCE</scope>
    <source>
        <strain evidence="7">211/11P</strain>
        <tissue evidence="7">Whole cell</tissue>
    </source>
</reference>
<accession>A0A9D4TJ60</accession>
<dbReference type="Pfam" id="PF11815">
    <property type="entry name" value="DUF3336"/>
    <property type="match status" value="1"/>
</dbReference>
<organism evidence="7 8">
    <name type="scientific">Chlorella vulgaris</name>
    <name type="common">Green alga</name>
    <dbReference type="NCBI Taxonomy" id="3077"/>
    <lineage>
        <taxon>Eukaryota</taxon>
        <taxon>Viridiplantae</taxon>
        <taxon>Chlorophyta</taxon>
        <taxon>core chlorophytes</taxon>
        <taxon>Trebouxiophyceae</taxon>
        <taxon>Chlorellales</taxon>
        <taxon>Chlorellaceae</taxon>
        <taxon>Chlorella clade</taxon>
        <taxon>Chlorella</taxon>
    </lineage>
</organism>
<reference evidence="7" key="1">
    <citation type="journal article" date="2019" name="Plant J.">
        <title>Chlorella vulgaris genome assembly and annotation reveals the molecular basis for metabolic acclimation to high light conditions.</title>
        <authorList>
            <person name="Cecchin M."/>
            <person name="Marcolungo L."/>
            <person name="Rossato M."/>
            <person name="Girolomoni L."/>
            <person name="Cosentino E."/>
            <person name="Cuine S."/>
            <person name="Li-Beisson Y."/>
            <person name="Delledonne M."/>
            <person name="Ballottari M."/>
        </authorList>
    </citation>
    <scope>NUCLEOTIDE SEQUENCE</scope>
    <source>
        <strain evidence="7">211/11P</strain>
    </source>
</reference>
<dbReference type="GO" id="GO:0016042">
    <property type="term" value="P:lipid catabolic process"/>
    <property type="evidence" value="ECO:0007669"/>
    <property type="project" value="UniProtKB-UniRule"/>
</dbReference>
<proteinExistence type="predicted"/>
<keyword evidence="2 4" id="KW-0442">Lipid degradation</keyword>
<dbReference type="AlphaFoldDB" id="A0A9D4TJ60"/>
<evidence type="ECO:0000259" key="6">
    <source>
        <dbReference type="PROSITE" id="PS51635"/>
    </source>
</evidence>
<comment type="caution">
    <text evidence="4">Lacks conserved residue(s) required for the propagation of feature annotation.</text>
</comment>
<feature type="domain" description="PNPLA" evidence="6">
    <location>
        <begin position="265"/>
        <end position="463"/>
    </location>
</feature>
<feature type="active site" description="Nucleophile" evidence="4">
    <location>
        <position position="298"/>
    </location>
</feature>
<feature type="active site" description="Proton acceptor" evidence="4">
    <location>
        <position position="450"/>
    </location>
</feature>
<keyword evidence="3 4" id="KW-0443">Lipid metabolism</keyword>
<dbReference type="InterPro" id="IPR002641">
    <property type="entry name" value="PNPLA_dom"/>
</dbReference>
<feature type="short sequence motif" description="GXGXXG" evidence="4">
    <location>
        <begin position="269"/>
        <end position="274"/>
    </location>
</feature>
<evidence type="ECO:0000256" key="5">
    <source>
        <dbReference type="SAM" id="MobiDB-lite"/>
    </source>
</evidence>
<dbReference type="PANTHER" id="PTHR14226:SF10">
    <property type="entry name" value="TRIACYLGLYCEROL LIPASE 4-RELATED"/>
    <property type="match status" value="1"/>
</dbReference>
<evidence type="ECO:0000256" key="2">
    <source>
        <dbReference type="ARBA" id="ARBA00022963"/>
    </source>
</evidence>
<feature type="short sequence motif" description="GXSXG" evidence="4">
    <location>
        <begin position="296"/>
        <end position="300"/>
    </location>
</feature>
<dbReference type="InterPro" id="IPR021771">
    <property type="entry name" value="Triacylglycerol_lipase_N"/>
</dbReference>
<dbReference type="OrthoDB" id="15478at2759"/>
<dbReference type="InterPro" id="IPR016035">
    <property type="entry name" value="Acyl_Trfase/lysoPLipase"/>
</dbReference>
<evidence type="ECO:0000256" key="4">
    <source>
        <dbReference type="PROSITE-ProRule" id="PRU01161"/>
    </source>
</evidence>
<dbReference type="Proteomes" id="UP001055712">
    <property type="component" value="Unassembled WGS sequence"/>
</dbReference>
<gene>
    <name evidence="7" type="ORF">D9Q98_006948</name>
</gene>